<sequence>MPVAEWTANGSIEGVYAANGLGVGQTRAGKDFLKGTLSDKTGRAPMRMWSVDEKKAASLGSDGFVWVKGKTSVYQGEMQVVLDRIEPAEPNAEDLAQLLPTSNKDVDRMFQDVLGLLATLENPAMKCLRDRFLEDQKLMGAFCEAPAAKVMHHAWLGGLLEHTLDLMTAGDRLVGLYPGLNRDLVLMGLFVHDLGKVEELTWKQGFGYTDAGNLIGHLVGGMSMLDAKIAACADPRLKEEIGDAAVPVPEKAAMVLRHIVISHHGQPDFGAAKIPSTPEALFVSMLDNLDAKMAMTMQAVERDRGNTGFTDRLWALDTRMLREDPLH</sequence>
<evidence type="ECO:0000313" key="3">
    <source>
        <dbReference type="EMBL" id="BAM03116.1"/>
    </source>
</evidence>
<organism evidence="3 4">
    <name type="scientific">Phycisphaera mikurensis (strain NBRC 102666 / KCTC 22515 / FYK2301M01)</name>
    <dbReference type="NCBI Taxonomy" id="1142394"/>
    <lineage>
        <taxon>Bacteria</taxon>
        <taxon>Pseudomonadati</taxon>
        <taxon>Planctomycetota</taxon>
        <taxon>Phycisphaerae</taxon>
        <taxon>Phycisphaerales</taxon>
        <taxon>Phycisphaeraceae</taxon>
        <taxon>Phycisphaera</taxon>
    </lineage>
</organism>
<dbReference type="AlphaFoldDB" id="I0ICX8"/>
<dbReference type="InterPro" id="IPR006674">
    <property type="entry name" value="HD_domain"/>
</dbReference>
<evidence type="ECO:0000259" key="2">
    <source>
        <dbReference type="Pfam" id="PF01966"/>
    </source>
</evidence>
<dbReference type="KEGG" id="phm:PSMK_09570"/>
<keyword evidence="4" id="KW-1185">Reference proteome</keyword>
<dbReference type="SUPFAM" id="SSF109604">
    <property type="entry name" value="HD-domain/PDEase-like"/>
    <property type="match status" value="1"/>
</dbReference>
<feature type="domain" description="HD" evidence="2">
    <location>
        <begin position="160"/>
        <end position="291"/>
    </location>
</feature>
<keyword evidence="1" id="KW-0378">Hydrolase</keyword>
<dbReference type="PANTHER" id="PTHR37294:SF1">
    <property type="entry name" value="3'-5' EXORIBONUCLEASE YHAM"/>
    <property type="match status" value="1"/>
</dbReference>
<accession>I0ICX8</accession>
<dbReference type="STRING" id="1142394.PSMK_09570"/>
<dbReference type="Proteomes" id="UP000007881">
    <property type="component" value="Chromosome"/>
</dbReference>
<name>I0ICX8_PHYMF</name>
<evidence type="ECO:0000313" key="4">
    <source>
        <dbReference type="Proteomes" id="UP000007881"/>
    </source>
</evidence>
<evidence type="ECO:0000256" key="1">
    <source>
        <dbReference type="ARBA" id="ARBA00022801"/>
    </source>
</evidence>
<dbReference type="EMBL" id="AP012338">
    <property type="protein sequence ID" value="BAM03116.1"/>
    <property type="molecule type" value="Genomic_DNA"/>
</dbReference>
<dbReference type="PANTHER" id="PTHR37294">
    <property type="entry name" value="3'-5' EXORIBONUCLEASE YHAM"/>
    <property type="match status" value="1"/>
</dbReference>
<dbReference type="eggNOG" id="COG3481">
    <property type="taxonomic scope" value="Bacteria"/>
</dbReference>
<dbReference type="HOGENOM" id="CLU_056349_2_0_0"/>
<reference evidence="3 4" key="1">
    <citation type="submission" date="2012-02" db="EMBL/GenBank/DDBJ databases">
        <title>Complete genome sequence of Phycisphaera mikurensis NBRC 102666.</title>
        <authorList>
            <person name="Ankai A."/>
            <person name="Hosoyama A."/>
            <person name="Terui Y."/>
            <person name="Sekine M."/>
            <person name="Fukai R."/>
            <person name="Kato Y."/>
            <person name="Nakamura S."/>
            <person name="Yamada-Narita S."/>
            <person name="Kawakoshi A."/>
            <person name="Fukunaga Y."/>
            <person name="Yamazaki S."/>
            <person name="Fujita N."/>
        </authorList>
    </citation>
    <scope>NUCLEOTIDE SEQUENCE [LARGE SCALE GENOMIC DNA]</scope>
    <source>
        <strain evidence="4">NBRC 102666 / KCTC 22515 / FYK2301M01</strain>
    </source>
</reference>
<dbReference type="InterPro" id="IPR003607">
    <property type="entry name" value="HD/PDEase_dom"/>
</dbReference>
<dbReference type="GO" id="GO:0031125">
    <property type="term" value="P:rRNA 3'-end processing"/>
    <property type="evidence" value="ECO:0007669"/>
    <property type="project" value="TreeGrafter"/>
</dbReference>
<dbReference type="InterPro" id="IPR050798">
    <property type="entry name" value="YhaM_exoribonuc/phosphodiest"/>
</dbReference>
<proteinExistence type="predicted"/>
<gene>
    <name evidence="3" type="ordered locus">PSMK_09570</name>
</gene>
<protein>
    <submittedName>
        <fullName evidence="3">Putative ribonuclease</fullName>
    </submittedName>
</protein>
<dbReference type="Pfam" id="PF01966">
    <property type="entry name" value="HD"/>
    <property type="match status" value="1"/>
</dbReference>
<dbReference type="GO" id="GO:0016787">
    <property type="term" value="F:hydrolase activity"/>
    <property type="evidence" value="ECO:0007669"/>
    <property type="project" value="UniProtKB-KW"/>
</dbReference>
<dbReference type="CDD" id="cd00077">
    <property type="entry name" value="HDc"/>
    <property type="match status" value="1"/>
</dbReference>